<feature type="domain" description="Putative restriction endonuclease" evidence="1">
    <location>
        <begin position="19"/>
        <end position="187"/>
    </location>
</feature>
<dbReference type="InterPro" id="IPR011335">
    <property type="entry name" value="Restrct_endonuc-II-like"/>
</dbReference>
<comment type="caution">
    <text evidence="2">The sequence shown here is derived from an EMBL/GenBank/DDBJ whole genome shotgun (WGS) entry which is preliminary data.</text>
</comment>
<keyword evidence="3" id="KW-1185">Reference proteome</keyword>
<dbReference type="SUPFAM" id="SSF52980">
    <property type="entry name" value="Restriction endonuclease-like"/>
    <property type="match status" value="1"/>
</dbReference>
<gene>
    <name evidence="2" type="ORF">H4W34_004725</name>
</gene>
<dbReference type="CDD" id="cd06260">
    <property type="entry name" value="DUF820-like"/>
    <property type="match status" value="1"/>
</dbReference>
<evidence type="ECO:0000313" key="3">
    <source>
        <dbReference type="Proteomes" id="UP000627838"/>
    </source>
</evidence>
<sequence length="198" mass="22110">MSTLPEWTSDPTSLTLDEEQYDALPDQFRKLIEVIDGNIPSRHSGGPEHSDVARRLANELETAEPDGLRPGVATNVDVRLTARVRAVGKFSFRRPDVLVYKRIPRGTRLSSADTVMAVEIVAPESIAADTIDKPAGYAFEGIPVYLVVFLDRGLYVKSIREYRLDGAVKNYRLTEVHEEELDLEDPIRVTIPFSDLDG</sequence>
<dbReference type="InterPro" id="IPR012296">
    <property type="entry name" value="Nuclease_put_TT1808"/>
</dbReference>
<proteinExistence type="predicted"/>
<evidence type="ECO:0000259" key="1">
    <source>
        <dbReference type="Pfam" id="PF05685"/>
    </source>
</evidence>
<dbReference type="GO" id="GO:0004519">
    <property type="term" value="F:endonuclease activity"/>
    <property type="evidence" value="ECO:0007669"/>
    <property type="project" value="UniProtKB-KW"/>
</dbReference>
<dbReference type="Proteomes" id="UP000627838">
    <property type="component" value="Unassembled WGS sequence"/>
</dbReference>
<evidence type="ECO:0000313" key="2">
    <source>
        <dbReference type="EMBL" id="MBE1534892.1"/>
    </source>
</evidence>
<keyword evidence="2" id="KW-0255">Endonuclease</keyword>
<dbReference type="Gene3D" id="3.90.1570.10">
    <property type="entry name" value="tt1808, chain A"/>
    <property type="match status" value="1"/>
</dbReference>
<organism evidence="2 3">
    <name type="scientific">Actinomadura algeriensis</name>
    <dbReference type="NCBI Taxonomy" id="1679523"/>
    <lineage>
        <taxon>Bacteria</taxon>
        <taxon>Bacillati</taxon>
        <taxon>Actinomycetota</taxon>
        <taxon>Actinomycetes</taxon>
        <taxon>Streptosporangiales</taxon>
        <taxon>Thermomonosporaceae</taxon>
        <taxon>Actinomadura</taxon>
    </lineage>
</organism>
<keyword evidence="2" id="KW-0540">Nuclease</keyword>
<dbReference type="Pfam" id="PF05685">
    <property type="entry name" value="Uma2"/>
    <property type="match status" value="1"/>
</dbReference>
<reference evidence="2 3" key="1">
    <citation type="submission" date="2020-10" db="EMBL/GenBank/DDBJ databases">
        <title>Sequencing the genomes of 1000 actinobacteria strains.</title>
        <authorList>
            <person name="Klenk H.-P."/>
        </authorList>
    </citation>
    <scope>NUCLEOTIDE SEQUENCE [LARGE SCALE GENOMIC DNA]</scope>
    <source>
        <strain evidence="2 3">DSM 46744</strain>
    </source>
</reference>
<keyword evidence="2" id="KW-0378">Hydrolase</keyword>
<name>A0ABR9JWD8_9ACTN</name>
<dbReference type="RefSeq" id="WP_192761188.1">
    <property type="nucleotide sequence ID" value="NZ_JADBDZ010000001.1"/>
</dbReference>
<accession>A0ABR9JWD8</accession>
<protein>
    <submittedName>
        <fullName evidence="2">Uma2 family endonuclease</fullName>
    </submittedName>
</protein>
<dbReference type="EMBL" id="JADBDZ010000001">
    <property type="protein sequence ID" value="MBE1534892.1"/>
    <property type="molecule type" value="Genomic_DNA"/>
</dbReference>
<dbReference type="InterPro" id="IPR008538">
    <property type="entry name" value="Uma2"/>
</dbReference>